<keyword evidence="3" id="KW-0812">Transmembrane</keyword>
<dbReference type="Gene3D" id="1.20.1250.20">
    <property type="entry name" value="MFS general substrate transporter like domains"/>
    <property type="match status" value="2"/>
</dbReference>
<dbReference type="InterPro" id="IPR011701">
    <property type="entry name" value="MFS"/>
</dbReference>
<comment type="similarity">
    <text evidence="2">Belongs to the major facilitator superfamily. Monocarboxylate porter (TC 2.A.1.13) family.</text>
</comment>
<sequence length="323" mass="34580">MMGVATGCLFQPSVAIVSQYFERRRAFAMGIVQAGASLGGILTPIMVNKLIPKVGFGWGVRSVGFLVFGLLVIANLSVSTRLPSRRRGAATLHHVQGDTTDNDLVPSVSISNFPTIDWKTFFDGAFVATVLGCFFMQMGTSLPYGYITSFGQLEGHISPSLAFYLLPLTFAGGLFGSPIWAYLGDILGVLNVVMFSTFISSGLLATILACKTDGAAITVSILYGFFSAGYQAMGGPVFATLSNTVLEVGHRMGTGYFIAGVATLIASPIQGALLGTDYIWWKPIVFCVLSLVLGVVLMGVGRLLLIKRRGSERKLWKTSFVRL</sequence>
<dbReference type="EMBL" id="MU404359">
    <property type="protein sequence ID" value="KAI1609995.1"/>
    <property type="molecule type" value="Genomic_DNA"/>
</dbReference>
<comment type="subcellular location">
    <subcellularLocation>
        <location evidence="1">Membrane</location>
        <topology evidence="1">Multi-pass membrane protein</topology>
    </subcellularLocation>
</comment>
<dbReference type="InterPro" id="IPR050327">
    <property type="entry name" value="Proton-linked_MCT"/>
</dbReference>
<feature type="transmembrane region" description="Helical" evidence="3">
    <location>
        <begin position="189"/>
        <end position="209"/>
    </location>
</feature>
<name>A0AAN6DSG5_9EURO</name>
<dbReference type="PANTHER" id="PTHR11360">
    <property type="entry name" value="MONOCARBOXYLATE TRANSPORTER"/>
    <property type="match status" value="1"/>
</dbReference>
<evidence type="ECO:0000256" key="3">
    <source>
        <dbReference type="SAM" id="Phobius"/>
    </source>
</evidence>
<dbReference type="InterPro" id="IPR036259">
    <property type="entry name" value="MFS_trans_sf"/>
</dbReference>
<keyword evidence="3" id="KW-1133">Transmembrane helix</keyword>
<dbReference type="SUPFAM" id="SSF103473">
    <property type="entry name" value="MFS general substrate transporter"/>
    <property type="match status" value="1"/>
</dbReference>
<accession>A0AAN6DSG5</accession>
<dbReference type="AlphaFoldDB" id="A0AAN6DSG5"/>
<protein>
    <submittedName>
        <fullName evidence="5">Major facilitator superfamily domain-containing protein</fullName>
    </submittedName>
</protein>
<dbReference type="GO" id="GO:0016020">
    <property type="term" value="C:membrane"/>
    <property type="evidence" value="ECO:0007669"/>
    <property type="project" value="UniProtKB-SubCell"/>
</dbReference>
<dbReference type="PROSITE" id="PS50850">
    <property type="entry name" value="MFS"/>
    <property type="match status" value="1"/>
</dbReference>
<evidence type="ECO:0000313" key="6">
    <source>
        <dbReference type="Proteomes" id="UP001203852"/>
    </source>
</evidence>
<feature type="transmembrane region" description="Helical" evidence="3">
    <location>
        <begin position="121"/>
        <end position="141"/>
    </location>
</feature>
<dbReference type="InterPro" id="IPR020846">
    <property type="entry name" value="MFS_dom"/>
</dbReference>
<gene>
    <name evidence="5" type="ORF">EDD36DRAFT_445266</name>
</gene>
<feature type="transmembrane region" description="Helical" evidence="3">
    <location>
        <begin position="279"/>
        <end position="305"/>
    </location>
</feature>
<evidence type="ECO:0000256" key="2">
    <source>
        <dbReference type="ARBA" id="ARBA00006727"/>
    </source>
</evidence>
<feature type="transmembrane region" description="Helical" evidence="3">
    <location>
        <begin position="253"/>
        <end position="273"/>
    </location>
</feature>
<feature type="transmembrane region" description="Helical" evidence="3">
    <location>
        <begin position="221"/>
        <end position="241"/>
    </location>
</feature>
<feature type="transmembrane region" description="Helical" evidence="3">
    <location>
        <begin position="26"/>
        <end position="46"/>
    </location>
</feature>
<reference evidence="5" key="1">
    <citation type="journal article" date="2022" name="bioRxiv">
        <title>Deciphering the potential niche of two novel black yeast fungi from a biological soil crust based on their genomes, phenotypes, and melanin regulation.</title>
        <authorList>
            <consortium name="DOE Joint Genome Institute"/>
            <person name="Carr E.C."/>
            <person name="Barton Q."/>
            <person name="Grambo S."/>
            <person name="Sullivan M."/>
            <person name="Renfro C.M."/>
            <person name="Kuo A."/>
            <person name="Pangilinan J."/>
            <person name="Lipzen A."/>
            <person name="Keymanesh K."/>
            <person name="Savage E."/>
            <person name="Barry K."/>
            <person name="Grigoriev I.V."/>
            <person name="Riekhof W.R."/>
            <person name="Harris S.S."/>
        </authorList>
    </citation>
    <scope>NUCLEOTIDE SEQUENCE</scope>
    <source>
        <strain evidence="5">JF 03-4F</strain>
    </source>
</reference>
<organism evidence="5 6">
    <name type="scientific">Exophiala viscosa</name>
    <dbReference type="NCBI Taxonomy" id="2486360"/>
    <lineage>
        <taxon>Eukaryota</taxon>
        <taxon>Fungi</taxon>
        <taxon>Dikarya</taxon>
        <taxon>Ascomycota</taxon>
        <taxon>Pezizomycotina</taxon>
        <taxon>Eurotiomycetes</taxon>
        <taxon>Chaetothyriomycetidae</taxon>
        <taxon>Chaetothyriales</taxon>
        <taxon>Herpotrichiellaceae</taxon>
        <taxon>Exophiala</taxon>
    </lineage>
</organism>
<comment type="caution">
    <text evidence="5">The sequence shown here is derived from an EMBL/GenBank/DDBJ whole genome shotgun (WGS) entry which is preliminary data.</text>
</comment>
<dbReference type="Proteomes" id="UP001203852">
    <property type="component" value="Unassembled WGS sequence"/>
</dbReference>
<feature type="domain" description="Major facilitator superfamily (MFS) profile" evidence="4">
    <location>
        <begin position="1"/>
        <end position="302"/>
    </location>
</feature>
<evidence type="ECO:0000313" key="5">
    <source>
        <dbReference type="EMBL" id="KAI1609995.1"/>
    </source>
</evidence>
<keyword evidence="3" id="KW-0472">Membrane</keyword>
<proteinExistence type="inferred from homology"/>
<feature type="transmembrane region" description="Helical" evidence="3">
    <location>
        <begin position="58"/>
        <end position="78"/>
    </location>
</feature>
<dbReference type="Pfam" id="PF07690">
    <property type="entry name" value="MFS_1"/>
    <property type="match status" value="1"/>
</dbReference>
<feature type="transmembrane region" description="Helical" evidence="3">
    <location>
        <begin position="161"/>
        <end position="182"/>
    </location>
</feature>
<dbReference type="GO" id="GO:0022857">
    <property type="term" value="F:transmembrane transporter activity"/>
    <property type="evidence" value="ECO:0007669"/>
    <property type="project" value="InterPro"/>
</dbReference>
<keyword evidence="6" id="KW-1185">Reference proteome</keyword>
<evidence type="ECO:0000259" key="4">
    <source>
        <dbReference type="PROSITE" id="PS50850"/>
    </source>
</evidence>
<evidence type="ECO:0000256" key="1">
    <source>
        <dbReference type="ARBA" id="ARBA00004141"/>
    </source>
</evidence>
<dbReference type="PANTHER" id="PTHR11360:SF284">
    <property type="entry name" value="EG:103B4.3 PROTEIN-RELATED"/>
    <property type="match status" value="1"/>
</dbReference>